<evidence type="ECO:0000313" key="8">
    <source>
        <dbReference type="EMBL" id="STU77928.1"/>
    </source>
</evidence>
<accession>A0A377ZNJ2</accession>
<dbReference type="Proteomes" id="UP000255192">
    <property type="component" value="Unassembled WGS sequence"/>
</dbReference>
<feature type="transmembrane region" description="Helical" evidence="7">
    <location>
        <begin position="36"/>
        <end position="57"/>
    </location>
</feature>
<dbReference type="EMBL" id="UGMD01000002">
    <property type="protein sequence ID" value="STU77928.1"/>
    <property type="molecule type" value="Genomic_DNA"/>
</dbReference>
<evidence type="ECO:0000313" key="9">
    <source>
        <dbReference type="Proteomes" id="UP000255192"/>
    </source>
</evidence>
<dbReference type="InterPro" id="IPR001851">
    <property type="entry name" value="ABC_transp_permease"/>
</dbReference>
<comment type="similarity">
    <text evidence="2">Belongs to the binding-protein-dependent transport system permease family. AraH/RbsC subfamily.</text>
</comment>
<keyword evidence="4 7" id="KW-0812">Transmembrane</keyword>
<keyword evidence="5 7" id="KW-1133">Transmembrane helix</keyword>
<organism evidence="8 9">
    <name type="scientific">Klebsiella pneumoniae</name>
    <dbReference type="NCBI Taxonomy" id="573"/>
    <lineage>
        <taxon>Bacteria</taxon>
        <taxon>Pseudomonadati</taxon>
        <taxon>Pseudomonadota</taxon>
        <taxon>Gammaproteobacteria</taxon>
        <taxon>Enterobacterales</taxon>
        <taxon>Enterobacteriaceae</taxon>
        <taxon>Klebsiella/Raoultella group</taxon>
        <taxon>Klebsiella</taxon>
        <taxon>Klebsiella pneumoniae complex</taxon>
    </lineage>
</organism>
<evidence type="ECO:0000256" key="3">
    <source>
        <dbReference type="ARBA" id="ARBA00022475"/>
    </source>
</evidence>
<protein>
    <submittedName>
        <fullName evidence="8">Inner membrane ABC transporter permease YjfF</fullName>
    </submittedName>
</protein>
<dbReference type="Pfam" id="PF02653">
    <property type="entry name" value="BPD_transp_2"/>
    <property type="match status" value="1"/>
</dbReference>
<dbReference type="PANTHER" id="PTHR32196:SF63">
    <property type="entry name" value="INNER MEMBRANE ABC TRANSPORTER PERMEASE PROTEIN YJFF"/>
    <property type="match status" value="1"/>
</dbReference>
<evidence type="ECO:0000256" key="4">
    <source>
        <dbReference type="ARBA" id="ARBA00022692"/>
    </source>
</evidence>
<evidence type="ECO:0000256" key="5">
    <source>
        <dbReference type="ARBA" id="ARBA00022989"/>
    </source>
</evidence>
<proteinExistence type="inferred from homology"/>
<keyword evidence="6 7" id="KW-0472">Membrane</keyword>
<keyword evidence="3" id="KW-1003">Cell membrane</keyword>
<gene>
    <name evidence="8" type="primary">yjfF_1</name>
    <name evidence="8" type="ORF">NCTC204_01256</name>
</gene>
<dbReference type="AlphaFoldDB" id="A0A377ZNJ2"/>
<reference evidence="8 9" key="1">
    <citation type="submission" date="2018-06" db="EMBL/GenBank/DDBJ databases">
        <authorList>
            <consortium name="Pathogen Informatics"/>
            <person name="Doyle S."/>
        </authorList>
    </citation>
    <scope>NUCLEOTIDE SEQUENCE [LARGE SCALE GENOMIC DNA]</scope>
    <source>
        <strain evidence="8 9">NCTC204</strain>
    </source>
</reference>
<sequence length="122" mass="13052">MGISTRSATIRIYMLSTGLATLAGIVFSIYTQAGYALAGVGVELDAIASVVIGGTLLSGGRRYRAGNAIRGGDPGADSDYINFDGTLSSWWTKNCHRHFAVYLYRAAAWSDRAVGKIGKMRR</sequence>
<comment type="subcellular location">
    <subcellularLocation>
        <location evidence="1">Cell inner membrane</location>
        <topology evidence="1">Multi-pass membrane protein</topology>
    </subcellularLocation>
</comment>
<evidence type="ECO:0000256" key="6">
    <source>
        <dbReference type="ARBA" id="ARBA00023136"/>
    </source>
</evidence>
<evidence type="ECO:0000256" key="7">
    <source>
        <dbReference type="SAM" id="Phobius"/>
    </source>
</evidence>
<feature type="transmembrane region" description="Helical" evidence="7">
    <location>
        <begin position="12"/>
        <end position="30"/>
    </location>
</feature>
<evidence type="ECO:0000256" key="1">
    <source>
        <dbReference type="ARBA" id="ARBA00004429"/>
    </source>
</evidence>
<dbReference type="PANTHER" id="PTHR32196">
    <property type="entry name" value="ABC TRANSPORTER PERMEASE PROTEIN YPHD-RELATED-RELATED"/>
    <property type="match status" value="1"/>
</dbReference>
<dbReference type="GO" id="GO:0022857">
    <property type="term" value="F:transmembrane transporter activity"/>
    <property type="evidence" value="ECO:0007669"/>
    <property type="project" value="InterPro"/>
</dbReference>
<name>A0A377ZNJ2_KLEPN</name>
<evidence type="ECO:0000256" key="2">
    <source>
        <dbReference type="ARBA" id="ARBA00007942"/>
    </source>
</evidence>
<dbReference type="GO" id="GO:0005886">
    <property type="term" value="C:plasma membrane"/>
    <property type="evidence" value="ECO:0007669"/>
    <property type="project" value="UniProtKB-SubCell"/>
</dbReference>